<name>A0A4Q7N1N5_9BACT</name>
<evidence type="ECO:0000256" key="1">
    <source>
        <dbReference type="SAM" id="SignalP"/>
    </source>
</evidence>
<feature type="signal peptide" evidence="1">
    <location>
        <begin position="1"/>
        <end position="20"/>
    </location>
</feature>
<keyword evidence="1" id="KW-0732">Signal</keyword>
<protein>
    <submittedName>
        <fullName evidence="2">WG repeat protein</fullName>
    </submittedName>
</protein>
<reference evidence="2 3" key="1">
    <citation type="submission" date="2019-02" db="EMBL/GenBank/DDBJ databases">
        <title>Genomic Encyclopedia of Type Strains, Phase IV (KMG-IV): sequencing the most valuable type-strain genomes for metagenomic binning, comparative biology and taxonomic classification.</title>
        <authorList>
            <person name="Goeker M."/>
        </authorList>
    </citation>
    <scope>NUCLEOTIDE SEQUENCE [LARGE SCALE GENOMIC DNA]</scope>
    <source>
        <strain evidence="2 3">DSM 18116</strain>
    </source>
</reference>
<evidence type="ECO:0000313" key="3">
    <source>
        <dbReference type="Proteomes" id="UP000293874"/>
    </source>
</evidence>
<feature type="chain" id="PRO_5020319215" evidence="1">
    <location>
        <begin position="21"/>
        <end position="408"/>
    </location>
</feature>
<dbReference type="OrthoDB" id="2485468at2"/>
<dbReference type="PANTHER" id="PTHR37841:SF1">
    <property type="entry name" value="DUF3298 DOMAIN-CONTAINING PROTEIN"/>
    <property type="match status" value="1"/>
</dbReference>
<gene>
    <name evidence="2" type="ORF">EV199_0973</name>
</gene>
<organism evidence="2 3">
    <name type="scientific">Pseudobacter ginsenosidimutans</name>
    <dbReference type="NCBI Taxonomy" id="661488"/>
    <lineage>
        <taxon>Bacteria</taxon>
        <taxon>Pseudomonadati</taxon>
        <taxon>Bacteroidota</taxon>
        <taxon>Chitinophagia</taxon>
        <taxon>Chitinophagales</taxon>
        <taxon>Chitinophagaceae</taxon>
        <taxon>Pseudobacter</taxon>
    </lineage>
</organism>
<accession>A0A4Q7N1N5</accession>
<sequence>MKKKTVLALTLIISIFPAFAQENSYQLIPYRKGKLWGYCDSKKKILIQPVWEEARWFFRFEATDGLPEQRIGIVKKKGKYGLIDRHGKVLAPCQYDIAEADARTFYLVRDKKSYLYHVDNKKTEQISGDPVHSPQIEELIGYPVKYNVQEISKGRFRIIKEKPVFTNGKYIYNKTDSLDYEADAIYQFADHNGTDSAFYIVKNGKKGLITLGGTQLLEPVFDSLVRKHTVTELGTEAVFCLRNRQWEIAYPFAKGDALNTPPRPVEGEIHFGSAWSTVLLKNKQGWGLLSANGDILIPTVYDSLVDLKYQEVFGLKKNGVWTIKRLDNNTVNNHKFLDVRAEKGQYISAKRLDGTWILMLEIDKEIFPHKKLYGSYSPYFKDFLSVYEDPNGERLLGFAHSNGTRYWD</sequence>
<comment type="caution">
    <text evidence="2">The sequence shown here is derived from an EMBL/GenBank/DDBJ whole genome shotgun (WGS) entry which is preliminary data.</text>
</comment>
<dbReference type="EMBL" id="SGXA01000001">
    <property type="protein sequence ID" value="RZS75112.1"/>
    <property type="molecule type" value="Genomic_DNA"/>
</dbReference>
<dbReference type="Proteomes" id="UP000293874">
    <property type="component" value="Unassembled WGS sequence"/>
</dbReference>
<dbReference type="InterPro" id="IPR032774">
    <property type="entry name" value="WG_beta_rep"/>
</dbReference>
<dbReference type="RefSeq" id="WP_130539513.1">
    <property type="nucleotide sequence ID" value="NZ_CP042431.1"/>
</dbReference>
<keyword evidence="3" id="KW-1185">Reference proteome</keyword>
<proteinExistence type="predicted"/>
<dbReference type="Pfam" id="PF14903">
    <property type="entry name" value="WG_beta_rep"/>
    <property type="match status" value="2"/>
</dbReference>
<evidence type="ECO:0000313" key="2">
    <source>
        <dbReference type="EMBL" id="RZS75112.1"/>
    </source>
</evidence>
<dbReference type="PANTHER" id="PTHR37841">
    <property type="entry name" value="GLR2918 PROTEIN"/>
    <property type="match status" value="1"/>
</dbReference>
<dbReference type="AlphaFoldDB" id="A0A4Q7N1N5"/>